<comment type="subcellular location">
    <subcellularLocation>
        <location evidence="1">Cell membrane</location>
        <topology evidence="1">Multi-pass membrane protein</topology>
    </subcellularLocation>
</comment>
<reference evidence="8 9" key="1">
    <citation type="submission" date="2021-01" db="EMBL/GenBank/DDBJ databases">
        <title>Genome Sequence and Methylation Pattern of Haloterrigena salifodinae BOL5-1, An Extremely Halophilic Archaeon from a Bolivian Salt Mine.</title>
        <authorList>
            <person name="DasSarma P."/>
            <person name="Anton B.P."/>
            <person name="DasSarma S.L."/>
            <person name="von Ehrenheim H.A.L."/>
            <person name="Martinez F.L."/>
            <person name="Guzman D."/>
            <person name="Roberts R.J."/>
            <person name="DasSarma S."/>
        </authorList>
    </citation>
    <scope>NUCLEOTIDE SEQUENCE [LARGE SCALE GENOMIC DNA]</scope>
    <source>
        <strain evidence="8 9">BOL5-1</strain>
    </source>
</reference>
<dbReference type="OrthoDB" id="293407at2157"/>
<evidence type="ECO:0000259" key="7">
    <source>
        <dbReference type="Pfam" id="PF09335"/>
    </source>
</evidence>
<keyword evidence="3 6" id="KW-0812">Transmembrane</keyword>
<dbReference type="Proteomes" id="UP000637819">
    <property type="component" value="Chromosome"/>
</dbReference>
<proteinExistence type="predicted"/>
<evidence type="ECO:0000256" key="4">
    <source>
        <dbReference type="ARBA" id="ARBA00022989"/>
    </source>
</evidence>
<protein>
    <submittedName>
        <fullName evidence="8">VTT domain-containing protein</fullName>
    </submittedName>
</protein>
<keyword evidence="2" id="KW-1003">Cell membrane</keyword>
<evidence type="ECO:0000313" key="9">
    <source>
        <dbReference type="Proteomes" id="UP000637819"/>
    </source>
</evidence>
<keyword evidence="5 6" id="KW-0472">Membrane</keyword>
<evidence type="ECO:0000256" key="3">
    <source>
        <dbReference type="ARBA" id="ARBA00022692"/>
    </source>
</evidence>
<dbReference type="Pfam" id="PF09335">
    <property type="entry name" value="VTT_dom"/>
    <property type="match status" value="1"/>
</dbReference>
<dbReference type="RefSeq" id="WP_204747490.1">
    <property type="nucleotide sequence ID" value="NZ_CP069188.1"/>
</dbReference>
<dbReference type="EMBL" id="CP069188">
    <property type="protein sequence ID" value="QRV14823.1"/>
    <property type="molecule type" value="Genomic_DNA"/>
</dbReference>
<dbReference type="KEGG" id="hsal:JMJ58_18175"/>
<dbReference type="GeneID" id="62877093"/>
<dbReference type="AlphaFoldDB" id="A0A8T8DZZ6"/>
<evidence type="ECO:0000256" key="2">
    <source>
        <dbReference type="ARBA" id="ARBA00022475"/>
    </source>
</evidence>
<evidence type="ECO:0000256" key="1">
    <source>
        <dbReference type="ARBA" id="ARBA00004651"/>
    </source>
</evidence>
<gene>
    <name evidence="8" type="ORF">JMJ58_18175</name>
</gene>
<feature type="domain" description="VTT" evidence="7">
    <location>
        <begin position="62"/>
        <end position="197"/>
    </location>
</feature>
<feature type="transmembrane region" description="Helical" evidence="6">
    <location>
        <begin position="212"/>
        <end position="234"/>
    </location>
</feature>
<sequence>MSSPSVRTRAVAAAVAIGAILCTVALVSPSALLATVESVSAEPLLFGLVVTGLYLGRPLLALPTTPLAAVVGYGYGVAVGVPVALLGVVVTVVPVFLAVHWIVVGSPDDDTGVQPASISASAPGPFGSILERAGTVVGQYYETAGPIRGVVASRLAPIPSDVATCAAAVSDVQLRHLVIGTAIGELPWTIAAVVVGASAATVRTGGVGDLGAALTLACLAAAIALLAAPAYRLVRGRGDQSRTTGRPTDR</sequence>
<dbReference type="InterPro" id="IPR015414">
    <property type="entry name" value="TMEM64"/>
</dbReference>
<dbReference type="PANTHER" id="PTHR12677:SF59">
    <property type="entry name" value="GOLGI APPARATUS MEMBRANE PROTEIN TVP38-RELATED"/>
    <property type="match status" value="1"/>
</dbReference>
<dbReference type="GO" id="GO:0005886">
    <property type="term" value="C:plasma membrane"/>
    <property type="evidence" value="ECO:0007669"/>
    <property type="project" value="UniProtKB-SubCell"/>
</dbReference>
<accession>A0A8T8DZZ6</accession>
<dbReference type="InterPro" id="IPR032816">
    <property type="entry name" value="VTT_dom"/>
</dbReference>
<evidence type="ECO:0000256" key="5">
    <source>
        <dbReference type="ARBA" id="ARBA00023136"/>
    </source>
</evidence>
<keyword evidence="4 6" id="KW-1133">Transmembrane helix</keyword>
<evidence type="ECO:0000313" key="8">
    <source>
        <dbReference type="EMBL" id="QRV14823.1"/>
    </source>
</evidence>
<dbReference type="PANTHER" id="PTHR12677">
    <property type="entry name" value="GOLGI APPARATUS MEMBRANE PROTEIN TVP38-RELATED"/>
    <property type="match status" value="1"/>
</dbReference>
<feature type="transmembrane region" description="Helical" evidence="6">
    <location>
        <begin position="74"/>
        <end position="103"/>
    </location>
</feature>
<evidence type="ECO:0000256" key="6">
    <source>
        <dbReference type="SAM" id="Phobius"/>
    </source>
</evidence>
<organism evidence="8 9">
    <name type="scientific">Haloterrigena salifodinae</name>
    <dbReference type="NCBI Taxonomy" id="2675099"/>
    <lineage>
        <taxon>Archaea</taxon>
        <taxon>Methanobacteriati</taxon>
        <taxon>Methanobacteriota</taxon>
        <taxon>Stenosarchaea group</taxon>
        <taxon>Halobacteria</taxon>
        <taxon>Halobacteriales</taxon>
        <taxon>Natrialbaceae</taxon>
        <taxon>Haloterrigena</taxon>
    </lineage>
</organism>
<keyword evidence="9" id="KW-1185">Reference proteome</keyword>
<name>A0A8T8DZZ6_9EURY</name>